<protein>
    <submittedName>
        <fullName evidence="1">Uncharacterized protein</fullName>
    </submittedName>
</protein>
<gene>
    <name evidence="1" type="ORF">HNQ72_003445</name>
</gene>
<dbReference type="EMBL" id="JACHEG010000003">
    <property type="protein sequence ID" value="MBB6163605.1"/>
    <property type="molecule type" value="Genomic_DNA"/>
</dbReference>
<comment type="caution">
    <text evidence="1">The sequence shown here is derived from an EMBL/GenBank/DDBJ whole genome shotgun (WGS) entry which is preliminary data.</text>
</comment>
<organism evidence="1 2">
    <name type="scientific">Rhizobium wenxiniae</name>
    <dbReference type="NCBI Taxonomy" id="1737357"/>
    <lineage>
        <taxon>Bacteria</taxon>
        <taxon>Pseudomonadati</taxon>
        <taxon>Pseudomonadota</taxon>
        <taxon>Alphaproteobacteria</taxon>
        <taxon>Hyphomicrobiales</taxon>
        <taxon>Rhizobiaceae</taxon>
        <taxon>Rhizobium/Agrobacterium group</taxon>
        <taxon>Rhizobium</taxon>
    </lineage>
</organism>
<proteinExistence type="predicted"/>
<sequence length="69" mass="7720">MKQKRFPVSPSLLMIVLLPVRMVSSEDLAPLDSAVPIFRSRENFIARGNVVKQVQLTKSVLRLDIAQAT</sequence>
<reference evidence="1 2" key="1">
    <citation type="submission" date="2020-08" db="EMBL/GenBank/DDBJ databases">
        <title>Genomic Encyclopedia of Type Strains, Phase IV (KMG-IV): sequencing the most valuable type-strain genomes for metagenomic binning, comparative biology and taxonomic classification.</title>
        <authorList>
            <person name="Goeker M."/>
        </authorList>
    </citation>
    <scope>NUCLEOTIDE SEQUENCE [LARGE SCALE GENOMIC DNA]</scope>
    <source>
        <strain evidence="1 2">DSM 100734</strain>
    </source>
</reference>
<evidence type="ECO:0000313" key="2">
    <source>
        <dbReference type="Proteomes" id="UP000547879"/>
    </source>
</evidence>
<name>A0A7W9Y7U7_9HYPH</name>
<accession>A0A7W9Y7U7</accession>
<keyword evidence="2" id="KW-1185">Reference proteome</keyword>
<dbReference type="AlphaFoldDB" id="A0A7W9Y7U7"/>
<evidence type="ECO:0000313" key="1">
    <source>
        <dbReference type="EMBL" id="MBB6163605.1"/>
    </source>
</evidence>
<dbReference type="Proteomes" id="UP000547879">
    <property type="component" value="Unassembled WGS sequence"/>
</dbReference>